<comment type="pathway">
    <text evidence="2">Cell wall biogenesis; cell wall polysaccharide biosynthesis.</text>
</comment>
<accession>A0A1H4QIS5</accession>
<dbReference type="AlphaFoldDB" id="A0A1H4QIS5"/>
<evidence type="ECO:0000256" key="8">
    <source>
        <dbReference type="ARBA" id="ARBA00023049"/>
    </source>
</evidence>
<evidence type="ECO:0000256" key="7">
    <source>
        <dbReference type="ARBA" id="ARBA00022833"/>
    </source>
</evidence>
<evidence type="ECO:0000256" key="11">
    <source>
        <dbReference type="ARBA" id="ARBA00093666"/>
    </source>
</evidence>
<dbReference type="SUPFAM" id="SSF55166">
    <property type="entry name" value="Hedgehog/DD-peptidase"/>
    <property type="match status" value="1"/>
</dbReference>
<dbReference type="GO" id="GO:0046872">
    <property type="term" value="F:metal ion binding"/>
    <property type="evidence" value="ECO:0007669"/>
    <property type="project" value="UniProtKB-KW"/>
</dbReference>
<keyword evidence="9" id="KW-0961">Cell wall biogenesis/degradation</keyword>
<dbReference type="InterPro" id="IPR010275">
    <property type="entry name" value="MepK"/>
</dbReference>
<dbReference type="PANTHER" id="PTHR37425:SF1">
    <property type="entry name" value="OUTER MEMBRANE PROTEIN"/>
    <property type="match status" value="1"/>
</dbReference>
<evidence type="ECO:0000256" key="10">
    <source>
        <dbReference type="ARBA" id="ARBA00093448"/>
    </source>
</evidence>
<evidence type="ECO:0000256" key="4">
    <source>
        <dbReference type="ARBA" id="ARBA00022723"/>
    </source>
</evidence>
<comment type="similarity">
    <text evidence="10">Belongs to the peptidase M15 family.</text>
</comment>
<keyword evidence="4" id="KW-0479">Metal-binding</keyword>
<dbReference type="Gene3D" id="3.30.1380.10">
    <property type="match status" value="1"/>
</dbReference>
<dbReference type="PANTHER" id="PTHR37425">
    <property type="match status" value="1"/>
</dbReference>
<evidence type="ECO:0000256" key="5">
    <source>
        <dbReference type="ARBA" id="ARBA00022729"/>
    </source>
</evidence>
<organism evidence="12 13">
    <name type="scientific">Terriglobus roseus</name>
    <dbReference type="NCBI Taxonomy" id="392734"/>
    <lineage>
        <taxon>Bacteria</taxon>
        <taxon>Pseudomonadati</taxon>
        <taxon>Acidobacteriota</taxon>
        <taxon>Terriglobia</taxon>
        <taxon>Terriglobales</taxon>
        <taxon>Acidobacteriaceae</taxon>
        <taxon>Terriglobus</taxon>
    </lineage>
</organism>
<keyword evidence="8" id="KW-0482">Metalloprotease</keyword>
<keyword evidence="3" id="KW-0645">Protease</keyword>
<gene>
    <name evidence="12" type="ORF">SAMN05443244_2884</name>
</gene>
<comment type="cofactor">
    <cofactor evidence="1">
        <name>Zn(2+)</name>
        <dbReference type="ChEBI" id="CHEBI:29105"/>
    </cofactor>
</comment>
<evidence type="ECO:0000256" key="1">
    <source>
        <dbReference type="ARBA" id="ARBA00001947"/>
    </source>
</evidence>
<evidence type="ECO:0000256" key="9">
    <source>
        <dbReference type="ARBA" id="ARBA00023316"/>
    </source>
</evidence>
<name>A0A1H4QIS5_9BACT</name>
<dbReference type="GO" id="GO:0071555">
    <property type="term" value="P:cell wall organization"/>
    <property type="evidence" value="ECO:0007669"/>
    <property type="project" value="UniProtKB-KW"/>
</dbReference>
<dbReference type="Proteomes" id="UP000182409">
    <property type="component" value="Unassembled WGS sequence"/>
</dbReference>
<evidence type="ECO:0000256" key="6">
    <source>
        <dbReference type="ARBA" id="ARBA00022801"/>
    </source>
</evidence>
<proteinExistence type="inferred from homology"/>
<evidence type="ECO:0000256" key="3">
    <source>
        <dbReference type="ARBA" id="ARBA00022670"/>
    </source>
</evidence>
<keyword evidence="7" id="KW-0862">Zinc</keyword>
<dbReference type="InterPro" id="IPR009045">
    <property type="entry name" value="Zn_M74/Hedgehog-like"/>
</dbReference>
<evidence type="ECO:0000256" key="2">
    <source>
        <dbReference type="ARBA" id="ARBA00004776"/>
    </source>
</evidence>
<keyword evidence="5" id="KW-0732">Signal</keyword>
<sequence length="241" mass="26477">MTLRLPKPFHRLVSVGSISALCVVVLLGLITPSASARRFEVRRHPRLRAMAHVFVNAALPGMGLLPVDEEELPADGKQYELKLAHPGGEMIDVVYRVGDTYVPEALDKLSNFLRDSHNQEVTKFDPRTFDVLHTMLAKVGKSASVINILSAYRTQETNDALRASGTTNAAEHSQHIEAKAIDLRLPGVSAATLRDAALSLGAGGVGYYPRGQFIHVDVGPVRQWTFAPHAARKHSRRHRRA</sequence>
<dbReference type="GO" id="GO:0008237">
    <property type="term" value="F:metallopeptidase activity"/>
    <property type="evidence" value="ECO:0007669"/>
    <property type="project" value="UniProtKB-KW"/>
</dbReference>
<dbReference type="Pfam" id="PF05951">
    <property type="entry name" value="Peptidase_M15_2"/>
    <property type="match status" value="1"/>
</dbReference>
<reference evidence="12 13" key="1">
    <citation type="submission" date="2016-10" db="EMBL/GenBank/DDBJ databases">
        <authorList>
            <person name="de Groot N.N."/>
        </authorList>
    </citation>
    <scope>NUCLEOTIDE SEQUENCE [LARGE SCALE GENOMIC DNA]</scope>
    <source>
        <strain evidence="12 13">AB35.6</strain>
    </source>
</reference>
<dbReference type="GO" id="GO:0006508">
    <property type="term" value="P:proteolysis"/>
    <property type="evidence" value="ECO:0007669"/>
    <property type="project" value="UniProtKB-KW"/>
</dbReference>
<protein>
    <recommendedName>
        <fullName evidence="11">Murein endopeptidase K</fullName>
    </recommendedName>
</protein>
<keyword evidence="6" id="KW-0378">Hydrolase</keyword>
<dbReference type="EMBL" id="FNSD01000001">
    <property type="protein sequence ID" value="SEC19510.1"/>
    <property type="molecule type" value="Genomic_DNA"/>
</dbReference>
<evidence type="ECO:0000313" key="13">
    <source>
        <dbReference type="Proteomes" id="UP000182409"/>
    </source>
</evidence>
<evidence type="ECO:0000313" key="12">
    <source>
        <dbReference type="EMBL" id="SEC19510.1"/>
    </source>
</evidence>